<sequence>MKKLLLLSFLFLCSGWWSEAFGQITFRGCENIGLAPSYTLNVDGNITDGSGVSRNVYKSNPANGAFGELIIIKWSTADSRWEIYFNATDGDDGPGSELFYFSDVATAPNPPNIAIGNWTNGDDYGCDPLDATHGELSGSVEDTPPAASPVITANPPNRYLCTGSNTTFSITASDATSYQWQVDTGSGFSDIANGAPYSGATTATLSVTGATAAFNGYVYRCVASNGSGSATSGTATLTVSAIVLDSGSQTDVSCNGGANGTATVSPTGGVAPYYYSWSPAGGTGSTATGLSAGTYTVTVTDDIGCTSQRSFTISQPSALQAVITSYTNVSTNGGSDGSATVSVSGGTGTYSYIWSPGGATTATANGLSAGNYSVLVTDNNGCTATTSVTIADGAVPAPTITSTPITSVPYNTAYSYGIVASTEGDLETTLSAPTLPDWLTFSTDGQNGATLFGDFPEGTQLSGVAGDDSGNIYAIRQNGTEIFKIAPDGTTTSWRSGLTVGSVYALHISGAYIYIPRYANATSSLTRVPLNNPAVAEELVIARNGGVLSLTDKDGFLYAANYGATEILKINETTKSFEVLLNNTDGLPGGGPFGMVMDDDDNLYIATYGNRSILKYDGTSLTTVLSSLPSAVTSVKQDATGNFYLSMAGGGVRKYDASWSTFETISQNANDNIWSLSFTTSGALVYARYGSNEVYRLQTGAILSGTPDKSQLGDHPVVIRAQNASGYTEQAFTITVTDETAPVTAAFAPANNATEVSLEPTLTLTFDEKIILGNSGVVNLYDGTTVLFSLDLSDTDDRSKITVASDGLSFSFDVDTTLPVNTLVAVEISAGFVEDEHDNTFAGFTAASGTWRFTTVNKLAQEITFPEIAEKTYGDDAFTLGDEQTDQGLTVTYTSEDTSIVSISGNQATILKSGTVKITATQEGDDQYFAATPVEHTLTINKAELTVTADDKTKVYGEEDPAFTVTYSGFVNGDEETALGGTLDITRESGEDVDTYAITALGYTSGNYTISYTAGTLEITPAALMVTAEDKTKVYGESDPAFTVTYSGFVNGDEETSLGGTLNLTREPGEDVDTYAITASG</sequence>
<dbReference type="InterPro" id="IPR013783">
    <property type="entry name" value="Ig-like_fold"/>
</dbReference>
<dbReference type="SUPFAM" id="SSF48726">
    <property type="entry name" value="Immunoglobulin"/>
    <property type="match status" value="1"/>
</dbReference>
<dbReference type="PROSITE" id="PS50835">
    <property type="entry name" value="IG_LIKE"/>
    <property type="match status" value="1"/>
</dbReference>
<evidence type="ECO:0000313" key="5">
    <source>
        <dbReference type="Proteomes" id="UP000182248"/>
    </source>
</evidence>
<dbReference type="GO" id="GO:0016020">
    <property type="term" value="C:membrane"/>
    <property type="evidence" value="ECO:0007669"/>
    <property type="project" value="InterPro"/>
</dbReference>
<accession>A0A1K1RZ01</accession>
<dbReference type="SUPFAM" id="SSF49313">
    <property type="entry name" value="Cadherin-like"/>
    <property type="match status" value="1"/>
</dbReference>
<dbReference type="EMBL" id="FPJE01000043">
    <property type="protein sequence ID" value="SFW77305.1"/>
    <property type="molecule type" value="Genomic_DNA"/>
</dbReference>
<keyword evidence="1 2" id="KW-0732">Signal</keyword>
<feature type="chain" id="PRO_5012498741" evidence="2">
    <location>
        <begin position="23"/>
        <end position="1081"/>
    </location>
</feature>
<dbReference type="Pfam" id="PF18676">
    <property type="entry name" value="MBG_2"/>
    <property type="match status" value="2"/>
</dbReference>
<dbReference type="Proteomes" id="UP000182248">
    <property type="component" value="Unassembled WGS sequence"/>
</dbReference>
<feature type="signal peptide" evidence="2">
    <location>
        <begin position="1"/>
        <end position="22"/>
    </location>
</feature>
<dbReference type="SUPFAM" id="SSF63829">
    <property type="entry name" value="Calcium-dependent phosphotriesterase"/>
    <property type="match status" value="1"/>
</dbReference>
<dbReference type="Pfam" id="PF13573">
    <property type="entry name" value="SprB"/>
    <property type="match status" value="2"/>
</dbReference>
<evidence type="ECO:0000259" key="3">
    <source>
        <dbReference type="PROSITE" id="PS50835"/>
    </source>
</evidence>
<reference evidence="4 5" key="1">
    <citation type="submission" date="2016-11" db="EMBL/GenBank/DDBJ databases">
        <authorList>
            <person name="Jaros S."/>
            <person name="Januszkiewicz K."/>
            <person name="Wedrychowicz H."/>
        </authorList>
    </citation>
    <scope>NUCLEOTIDE SEQUENCE [LARGE SCALE GENOMIC DNA]</scope>
    <source>
        <strain evidence="4 5">CGMCC 1.12145</strain>
    </source>
</reference>
<evidence type="ECO:0000313" key="4">
    <source>
        <dbReference type="EMBL" id="SFW77305.1"/>
    </source>
</evidence>
<feature type="non-terminal residue" evidence="4">
    <location>
        <position position="1081"/>
    </location>
</feature>
<dbReference type="InterPro" id="IPR025667">
    <property type="entry name" value="SprB_repeat"/>
</dbReference>
<dbReference type="Gene3D" id="2.60.40.740">
    <property type="match status" value="2"/>
</dbReference>
<dbReference type="GO" id="GO:0005509">
    <property type="term" value="F:calcium ion binding"/>
    <property type="evidence" value="ECO:0007669"/>
    <property type="project" value="InterPro"/>
</dbReference>
<dbReference type="AlphaFoldDB" id="A0A1K1RZ01"/>
<dbReference type="Pfam" id="PF13205">
    <property type="entry name" value="Big_5"/>
    <property type="match status" value="1"/>
</dbReference>
<dbReference type="Gene3D" id="2.120.10.30">
    <property type="entry name" value="TolB, C-terminal domain"/>
    <property type="match status" value="1"/>
</dbReference>
<dbReference type="InterPro" id="IPR011042">
    <property type="entry name" value="6-blade_b-propeller_TolB-like"/>
</dbReference>
<dbReference type="STRING" id="1150368.SAMN02927921_04217"/>
<gene>
    <name evidence="4" type="ORF">SAMN02927921_04217</name>
</gene>
<dbReference type="InterPro" id="IPR008964">
    <property type="entry name" value="Invasin/intimin_cell_adhesion"/>
</dbReference>
<dbReference type="InterPro" id="IPR015919">
    <property type="entry name" value="Cadherin-like_sf"/>
</dbReference>
<dbReference type="CDD" id="cd00096">
    <property type="entry name" value="Ig"/>
    <property type="match status" value="1"/>
</dbReference>
<dbReference type="InterPro" id="IPR041286">
    <property type="entry name" value="MBG_2"/>
</dbReference>
<dbReference type="Gene3D" id="3.30.160.710">
    <property type="match status" value="2"/>
</dbReference>
<name>A0A1K1RZ01_9FLAO</name>
<dbReference type="InterPro" id="IPR007110">
    <property type="entry name" value="Ig-like_dom"/>
</dbReference>
<dbReference type="RefSeq" id="WP_175545854.1">
    <property type="nucleotide sequence ID" value="NZ_FPJE01000043.1"/>
</dbReference>
<organism evidence="4 5">
    <name type="scientific">Sinomicrobium oceani</name>
    <dbReference type="NCBI Taxonomy" id="1150368"/>
    <lineage>
        <taxon>Bacteria</taxon>
        <taxon>Pseudomonadati</taxon>
        <taxon>Bacteroidota</taxon>
        <taxon>Flavobacteriia</taxon>
        <taxon>Flavobacteriales</taxon>
        <taxon>Flavobacteriaceae</taxon>
        <taxon>Sinomicrobium</taxon>
    </lineage>
</organism>
<keyword evidence="5" id="KW-1185">Reference proteome</keyword>
<feature type="domain" description="Ig-like" evidence="3">
    <location>
        <begin position="144"/>
        <end position="238"/>
    </location>
</feature>
<dbReference type="InterPro" id="IPR032812">
    <property type="entry name" value="SbsA_Ig"/>
</dbReference>
<evidence type="ECO:0000256" key="1">
    <source>
        <dbReference type="ARBA" id="ARBA00022729"/>
    </source>
</evidence>
<dbReference type="SUPFAM" id="SSF49373">
    <property type="entry name" value="Invasin/intimin cell-adhesion fragments"/>
    <property type="match status" value="1"/>
</dbReference>
<protein>
    <submittedName>
        <fullName evidence="4">Immunoglobulin domain-containing protein</fullName>
    </submittedName>
</protein>
<dbReference type="InterPro" id="IPR036179">
    <property type="entry name" value="Ig-like_dom_sf"/>
</dbReference>
<proteinExistence type="predicted"/>
<dbReference type="Gene3D" id="2.60.40.10">
    <property type="entry name" value="Immunoglobulins"/>
    <property type="match status" value="1"/>
</dbReference>
<evidence type="ECO:0000256" key="2">
    <source>
        <dbReference type="SAM" id="SignalP"/>
    </source>
</evidence>